<protein>
    <submittedName>
        <fullName evidence="9">L-2,4-diaminobutyrate decarboxylase</fullName>
        <ecNumber evidence="9">4.1.1.86</ecNumber>
    </submittedName>
</protein>
<dbReference type="PANTHER" id="PTHR45677">
    <property type="entry name" value="GLUTAMATE DECARBOXYLASE-RELATED"/>
    <property type="match status" value="1"/>
</dbReference>
<evidence type="ECO:0000313" key="10">
    <source>
        <dbReference type="Proteomes" id="UP000584931"/>
    </source>
</evidence>
<evidence type="ECO:0000256" key="6">
    <source>
        <dbReference type="PIRSR" id="PIRSR602129-50"/>
    </source>
</evidence>
<dbReference type="EC" id="4.1.1.86" evidence="9"/>
<evidence type="ECO:0000256" key="1">
    <source>
        <dbReference type="ARBA" id="ARBA00001933"/>
    </source>
</evidence>
<proteinExistence type="inferred from homology"/>
<evidence type="ECO:0000313" key="9">
    <source>
        <dbReference type="EMBL" id="NYH55579.1"/>
    </source>
</evidence>
<comment type="cofactor">
    <cofactor evidence="1 6 7">
        <name>pyridoxal 5'-phosphate</name>
        <dbReference type="ChEBI" id="CHEBI:597326"/>
    </cofactor>
</comment>
<evidence type="ECO:0000256" key="7">
    <source>
        <dbReference type="RuleBase" id="RU000382"/>
    </source>
</evidence>
<evidence type="ECO:0000256" key="5">
    <source>
        <dbReference type="ARBA" id="ARBA00023239"/>
    </source>
</evidence>
<feature type="compositionally biased region" description="Polar residues" evidence="8">
    <location>
        <begin position="1"/>
        <end position="12"/>
    </location>
</feature>
<dbReference type="GO" id="GO:0033983">
    <property type="term" value="F:diaminobutyrate decarboxylase activity"/>
    <property type="evidence" value="ECO:0007669"/>
    <property type="project" value="UniProtKB-EC"/>
</dbReference>
<dbReference type="Pfam" id="PF00282">
    <property type="entry name" value="Pyridoxal_deC"/>
    <property type="match status" value="1"/>
</dbReference>
<dbReference type="InterPro" id="IPR002129">
    <property type="entry name" value="PyrdxlP-dep_de-COase"/>
</dbReference>
<dbReference type="CDD" id="cd06450">
    <property type="entry name" value="DOPA_deC_like"/>
    <property type="match status" value="1"/>
</dbReference>
<keyword evidence="5 7" id="KW-0456">Lyase</keyword>
<evidence type="ECO:0000256" key="8">
    <source>
        <dbReference type="SAM" id="MobiDB-lite"/>
    </source>
</evidence>
<gene>
    <name evidence="9" type="ORF">HNR06_005168</name>
</gene>
<dbReference type="EMBL" id="JACCHL010000001">
    <property type="protein sequence ID" value="NYH55579.1"/>
    <property type="molecule type" value="Genomic_DNA"/>
</dbReference>
<dbReference type="GO" id="GO:0019752">
    <property type="term" value="P:carboxylic acid metabolic process"/>
    <property type="evidence" value="ECO:0007669"/>
    <property type="project" value="InterPro"/>
</dbReference>
<feature type="modified residue" description="N6-(pyridoxal phosphate)lysine" evidence="6">
    <location>
        <position position="349"/>
    </location>
</feature>
<feature type="compositionally biased region" description="Low complexity" evidence="8">
    <location>
        <begin position="28"/>
        <end position="40"/>
    </location>
</feature>
<dbReference type="InterPro" id="IPR015421">
    <property type="entry name" value="PyrdxlP-dep_Trfase_major"/>
</dbReference>
<dbReference type="PANTHER" id="PTHR45677:SF8">
    <property type="entry name" value="CYSTEINE SULFINIC ACID DECARBOXYLASE"/>
    <property type="match status" value="1"/>
</dbReference>
<organism evidence="9 10">
    <name type="scientific">Nocardiopsis sinuspersici</name>
    <dbReference type="NCBI Taxonomy" id="501010"/>
    <lineage>
        <taxon>Bacteria</taxon>
        <taxon>Bacillati</taxon>
        <taxon>Actinomycetota</taxon>
        <taxon>Actinomycetes</taxon>
        <taxon>Streptosporangiales</taxon>
        <taxon>Nocardiopsidaceae</taxon>
        <taxon>Nocardiopsis</taxon>
    </lineage>
</organism>
<dbReference type="Proteomes" id="UP000584931">
    <property type="component" value="Unassembled WGS sequence"/>
</dbReference>
<evidence type="ECO:0000256" key="2">
    <source>
        <dbReference type="ARBA" id="ARBA00009533"/>
    </source>
</evidence>
<sequence>MPITPSVDSVATGTGAPGPLACPVPTSTATPPTDGLAGAPGGPATVAALVEAATRALAGACAERRGPLPARTPRQVADAVREALGPLDGAAPAGPGHTIAADVLTRLTRALAAGAADPAHPRCAAHLHCPPLAVAVAADTVASVLNQSLDSWDQAPAATAMETQVVAELADLVGYRGEHAGGVVTSGGTESNLTALLLARDHALTASPGLDASRHGVARAAGGARPRILCGKVAHFSVQRSAALLGLGEDAVVTVDVDSQHRMRPAALREALLRLRADGDLPVAVVATAGTTDLGGIDPLGAIAHIAREFGVWLHVDAAYGGGLLFSRRLRGLLAGLERADSVSMDLHKLGWQPVAAGILLTRARALFAPLSRSVDYLNPTDDEEAGYPSLLGYSLRTTRRADVFKIAVTLRALGTDGLGRLVDLCRDLALRTAAHVVGEPRLVLAASPSLTTVVFRYDAGEHSDTVNARLRRRLLREGRAVVGRTQIEDRVWLKLTLLNPDTTPDDTASLLAEIVAAGDAEAAALKETR</sequence>
<keyword evidence="3" id="KW-0210">Decarboxylase</keyword>
<dbReference type="InterPro" id="IPR021115">
    <property type="entry name" value="Pyridoxal-P_BS"/>
</dbReference>
<comment type="similarity">
    <text evidence="2 7">Belongs to the group II decarboxylase family.</text>
</comment>
<dbReference type="GO" id="GO:0005737">
    <property type="term" value="C:cytoplasm"/>
    <property type="evidence" value="ECO:0007669"/>
    <property type="project" value="TreeGrafter"/>
</dbReference>
<dbReference type="Gene3D" id="3.90.1150.10">
    <property type="entry name" value="Aspartate Aminotransferase, domain 1"/>
    <property type="match status" value="1"/>
</dbReference>
<dbReference type="AlphaFoldDB" id="A0A7Z0BNK4"/>
<dbReference type="InterPro" id="IPR015424">
    <property type="entry name" value="PyrdxlP-dep_Trfase"/>
</dbReference>
<accession>A0A7Z0BNK4</accession>
<dbReference type="InterPro" id="IPR015422">
    <property type="entry name" value="PyrdxlP-dep_Trfase_small"/>
</dbReference>
<evidence type="ECO:0000256" key="3">
    <source>
        <dbReference type="ARBA" id="ARBA00022793"/>
    </source>
</evidence>
<dbReference type="RefSeq" id="WP_179811585.1">
    <property type="nucleotide sequence ID" value="NZ_JACCHL010000001.1"/>
</dbReference>
<keyword evidence="4 6" id="KW-0663">Pyridoxal phosphate</keyword>
<dbReference type="GO" id="GO:0030170">
    <property type="term" value="F:pyridoxal phosphate binding"/>
    <property type="evidence" value="ECO:0007669"/>
    <property type="project" value="InterPro"/>
</dbReference>
<reference evidence="9 10" key="1">
    <citation type="submission" date="2020-07" db="EMBL/GenBank/DDBJ databases">
        <title>Sequencing the genomes of 1000 actinobacteria strains.</title>
        <authorList>
            <person name="Klenk H.-P."/>
        </authorList>
    </citation>
    <scope>NUCLEOTIDE SEQUENCE [LARGE SCALE GENOMIC DNA]</scope>
    <source>
        <strain evidence="9 10">DSM 45278</strain>
    </source>
</reference>
<dbReference type="GO" id="GO:0004058">
    <property type="term" value="F:aromatic-L-amino-acid decarboxylase activity"/>
    <property type="evidence" value="ECO:0007669"/>
    <property type="project" value="UniProtKB-ARBA"/>
</dbReference>
<dbReference type="PROSITE" id="PS00392">
    <property type="entry name" value="DDC_GAD_HDC_YDC"/>
    <property type="match status" value="1"/>
</dbReference>
<dbReference type="SUPFAM" id="SSF53383">
    <property type="entry name" value="PLP-dependent transferases"/>
    <property type="match status" value="1"/>
</dbReference>
<comment type="caution">
    <text evidence="9">The sequence shown here is derived from an EMBL/GenBank/DDBJ whole genome shotgun (WGS) entry which is preliminary data.</text>
</comment>
<evidence type="ECO:0000256" key="4">
    <source>
        <dbReference type="ARBA" id="ARBA00022898"/>
    </source>
</evidence>
<dbReference type="Gene3D" id="3.40.640.10">
    <property type="entry name" value="Type I PLP-dependent aspartate aminotransferase-like (Major domain)"/>
    <property type="match status" value="1"/>
</dbReference>
<name>A0A7Z0BNK4_9ACTN</name>
<feature type="region of interest" description="Disordered" evidence="8">
    <location>
        <begin position="1"/>
        <end position="40"/>
    </location>
</feature>